<evidence type="ECO:0000313" key="1">
    <source>
        <dbReference type="EMBL" id="GEP04446.1"/>
    </source>
</evidence>
<organism evidence="1 3">
    <name type="scientific">Methylobacterium oxalidis</name>
    <dbReference type="NCBI Taxonomy" id="944322"/>
    <lineage>
        <taxon>Bacteria</taxon>
        <taxon>Pseudomonadati</taxon>
        <taxon>Pseudomonadota</taxon>
        <taxon>Alphaproteobacteria</taxon>
        <taxon>Hyphomicrobiales</taxon>
        <taxon>Methylobacteriaceae</taxon>
        <taxon>Methylobacterium</taxon>
    </lineage>
</organism>
<sequence>MKCEILTVMNTRLHVKAQSNISRKAQEAQNWKVAVKNVGDYLSRREVRSRTGWSLTFIDKHLQRAKIGGKVLIPATELEQLIKGEKRHES</sequence>
<comment type="caution">
    <text evidence="1">The sequence shown here is derived from an EMBL/GenBank/DDBJ whole genome shotgun (WGS) entry which is preliminary data.</text>
</comment>
<gene>
    <name evidence="2" type="ORF">GCM10007888_11990</name>
    <name evidence="1" type="ORF">MOX02_24840</name>
</gene>
<keyword evidence="4" id="KW-1185">Reference proteome</keyword>
<reference evidence="4" key="2">
    <citation type="journal article" date="2019" name="Int. J. Syst. Evol. Microbiol.">
        <title>The Global Catalogue of Microorganisms (GCM) 10K type strain sequencing project: providing services to taxonomists for standard genome sequencing and annotation.</title>
        <authorList>
            <consortium name="The Broad Institute Genomics Platform"/>
            <consortium name="The Broad Institute Genome Sequencing Center for Infectious Disease"/>
            <person name="Wu L."/>
            <person name="Ma J."/>
        </authorList>
    </citation>
    <scope>NUCLEOTIDE SEQUENCE [LARGE SCALE GENOMIC DNA]</scope>
    <source>
        <strain evidence="4">NBRC 107715</strain>
    </source>
</reference>
<dbReference type="AlphaFoldDB" id="A0A512J3B2"/>
<dbReference type="EMBL" id="BJZU01000045">
    <property type="protein sequence ID" value="GEP04446.1"/>
    <property type="molecule type" value="Genomic_DNA"/>
</dbReference>
<accession>A0A512J3B2</accession>
<proteinExistence type="predicted"/>
<evidence type="ECO:0000313" key="3">
    <source>
        <dbReference type="Proteomes" id="UP000321960"/>
    </source>
</evidence>
<dbReference type="Proteomes" id="UP000321960">
    <property type="component" value="Unassembled WGS sequence"/>
</dbReference>
<evidence type="ECO:0000313" key="4">
    <source>
        <dbReference type="Proteomes" id="UP001156856"/>
    </source>
</evidence>
<dbReference type="Proteomes" id="UP001156856">
    <property type="component" value="Unassembled WGS sequence"/>
</dbReference>
<reference evidence="2" key="1">
    <citation type="journal article" date="2014" name="Int. J. Syst. Evol. Microbiol.">
        <title>Complete genome of a new Firmicutes species belonging to the dominant human colonic microbiota ('Ruminococcus bicirculans') reveals two chromosomes and a selective capacity to utilize plant glucans.</title>
        <authorList>
            <consortium name="NISC Comparative Sequencing Program"/>
            <person name="Wegmann U."/>
            <person name="Louis P."/>
            <person name="Goesmann A."/>
            <person name="Henrissat B."/>
            <person name="Duncan S.H."/>
            <person name="Flint H.J."/>
        </authorList>
    </citation>
    <scope>NUCLEOTIDE SEQUENCE</scope>
    <source>
        <strain evidence="2">NBRC 107715</strain>
    </source>
</reference>
<name>A0A512J3B2_9HYPH</name>
<reference evidence="2" key="4">
    <citation type="submission" date="2023-01" db="EMBL/GenBank/DDBJ databases">
        <title>Draft genome sequence of Methylobacterium oxalidis strain NBRC 107715.</title>
        <authorList>
            <person name="Sun Q."/>
            <person name="Mori K."/>
        </authorList>
    </citation>
    <scope>NUCLEOTIDE SEQUENCE</scope>
    <source>
        <strain evidence="2">NBRC 107715</strain>
    </source>
</reference>
<reference evidence="1 3" key="3">
    <citation type="submission" date="2019-07" db="EMBL/GenBank/DDBJ databases">
        <title>Whole genome shotgun sequence of Methylobacterium oxalidis NBRC 107715.</title>
        <authorList>
            <person name="Hosoyama A."/>
            <person name="Uohara A."/>
            <person name="Ohji S."/>
            <person name="Ichikawa N."/>
        </authorList>
    </citation>
    <scope>NUCLEOTIDE SEQUENCE [LARGE SCALE GENOMIC DNA]</scope>
    <source>
        <strain evidence="1 3">NBRC 107715</strain>
    </source>
</reference>
<protein>
    <submittedName>
        <fullName evidence="1">Uncharacterized protein</fullName>
    </submittedName>
</protein>
<dbReference type="EMBL" id="BSPK01000017">
    <property type="protein sequence ID" value="GLS62818.1"/>
    <property type="molecule type" value="Genomic_DNA"/>
</dbReference>
<evidence type="ECO:0000313" key="2">
    <source>
        <dbReference type="EMBL" id="GLS62818.1"/>
    </source>
</evidence>